<dbReference type="SUPFAM" id="SSF52540">
    <property type="entry name" value="P-loop containing nucleoside triphosphate hydrolases"/>
    <property type="match status" value="1"/>
</dbReference>
<dbReference type="FunFam" id="3.40.50.300:FF:000489">
    <property type="entry name" value="Primosome assembly protein PriA"/>
    <property type="match status" value="1"/>
</dbReference>
<dbReference type="EMBL" id="PKHU01000005">
    <property type="protein sequence ID" value="PKZ29010.1"/>
    <property type="molecule type" value="Genomic_DNA"/>
</dbReference>
<keyword evidence="7 12" id="KW-0862">Zinc</keyword>
<evidence type="ECO:0000256" key="3">
    <source>
        <dbReference type="ARBA" id="ARBA00022723"/>
    </source>
</evidence>
<dbReference type="GO" id="GO:0006302">
    <property type="term" value="P:double-strand break repair"/>
    <property type="evidence" value="ECO:0007669"/>
    <property type="project" value="InterPro"/>
</dbReference>
<comment type="function">
    <text evidence="12">Initiates the restart of stalled replication forks, which reloads the replicative helicase on sites other than the origin of replication. Recognizes and binds to abandoned replication forks and remodels them to uncover a helicase loading site. Promotes assembly of the primosome at these replication forks.</text>
</comment>
<evidence type="ECO:0000259" key="14">
    <source>
        <dbReference type="PROSITE" id="PS51194"/>
    </source>
</evidence>
<comment type="subunit">
    <text evidence="12">Component of the replication restart primosome.</text>
</comment>
<dbReference type="GO" id="GO:0006270">
    <property type="term" value="P:DNA replication initiation"/>
    <property type="evidence" value="ECO:0007669"/>
    <property type="project" value="TreeGrafter"/>
</dbReference>
<dbReference type="InterPro" id="IPR042115">
    <property type="entry name" value="PriA_3primeBD_sf"/>
</dbReference>
<dbReference type="Pfam" id="PF00270">
    <property type="entry name" value="DEAD"/>
    <property type="match status" value="1"/>
</dbReference>
<dbReference type="GO" id="GO:0005524">
    <property type="term" value="F:ATP binding"/>
    <property type="evidence" value="ECO:0007669"/>
    <property type="project" value="UniProtKB-UniRule"/>
</dbReference>
<dbReference type="InterPro" id="IPR011545">
    <property type="entry name" value="DEAD/DEAH_box_helicase_dom"/>
</dbReference>
<evidence type="ECO:0000313" key="15">
    <source>
        <dbReference type="EMBL" id="PKZ29010.1"/>
    </source>
</evidence>
<dbReference type="InterPro" id="IPR005259">
    <property type="entry name" value="PriA"/>
</dbReference>
<evidence type="ECO:0000256" key="9">
    <source>
        <dbReference type="ARBA" id="ARBA00023125"/>
    </source>
</evidence>
<evidence type="ECO:0000256" key="1">
    <source>
        <dbReference type="ARBA" id="ARBA00022515"/>
    </source>
</evidence>
<comment type="catalytic activity">
    <reaction evidence="11 12">
        <text>ATP + H2O = ADP + phosphate + H(+)</text>
        <dbReference type="Rhea" id="RHEA:13065"/>
        <dbReference type="ChEBI" id="CHEBI:15377"/>
        <dbReference type="ChEBI" id="CHEBI:15378"/>
        <dbReference type="ChEBI" id="CHEBI:30616"/>
        <dbReference type="ChEBI" id="CHEBI:43474"/>
        <dbReference type="ChEBI" id="CHEBI:456216"/>
        <dbReference type="EC" id="5.6.2.4"/>
    </reaction>
</comment>
<dbReference type="InterPro" id="IPR027417">
    <property type="entry name" value="P-loop_NTPase"/>
</dbReference>
<feature type="binding site" evidence="12">
    <location>
        <position position="362"/>
    </location>
    <ligand>
        <name>Zn(2+)</name>
        <dbReference type="ChEBI" id="CHEBI:29105"/>
        <label>2</label>
    </ligand>
</feature>
<dbReference type="Pfam" id="PF18074">
    <property type="entry name" value="PriA_C"/>
    <property type="match status" value="1"/>
</dbReference>
<dbReference type="NCBIfam" id="TIGR00595">
    <property type="entry name" value="priA"/>
    <property type="match status" value="1"/>
</dbReference>
<evidence type="ECO:0000256" key="2">
    <source>
        <dbReference type="ARBA" id="ARBA00022705"/>
    </source>
</evidence>
<keyword evidence="5 12" id="KW-0378">Hydrolase</keyword>
<dbReference type="GO" id="GO:0016887">
    <property type="term" value="F:ATP hydrolysis activity"/>
    <property type="evidence" value="ECO:0007669"/>
    <property type="project" value="RHEA"/>
</dbReference>
<dbReference type="Proteomes" id="UP000234639">
    <property type="component" value="Unassembled WGS sequence"/>
</dbReference>
<feature type="binding site" evidence="12">
    <location>
        <position position="344"/>
    </location>
    <ligand>
        <name>Zn(2+)</name>
        <dbReference type="ChEBI" id="CHEBI:29105"/>
        <label>2</label>
    </ligand>
</feature>
<comment type="similarity">
    <text evidence="12">Belongs to the helicase family. PriA subfamily.</text>
</comment>
<feature type="binding site" evidence="12">
    <location>
        <position position="372"/>
    </location>
    <ligand>
        <name>Zn(2+)</name>
        <dbReference type="ChEBI" id="CHEBI:29105"/>
        <label>1</label>
    </ligand>
</feature>
<dbReference type="PANTHER" id="PTHR30580">
    <property type="entry name" value="PRIMOSOMAL PROTEIN N"/>
    <property type="match status" value="1"/>
</dbReference>
<dbReference type="PROSITE" id="PS51194">
    <property type="entry name" value="HELICASE_CTER"/>
    <property type="match status" value="1"/>
</dbReference>
<keyword evidence="8 12" id="KW-0067">ATP-binding</keyword>
<dbReference type="Pfam" id="PF00271">
    <property type="entry name" value="Helicase_C"/>
    <property type="match status" value="1"/>
</dbReference>
<dbReference type="GO" id="GO:1990077">
    <property type="term" value="C:primosome complex"/>
    <property type="evidence" value="ECO:0007669"/>
    <property type="project" value="UniProtKB-UniRule"/>
</dbReference>
<evidence type="ECO:0000313" key="16">
    <source>
        <dbReference type="Proteomes" id="UP000234639"/>
    </source>
</evidence>
<sequence length="611" mass="70017">MFYYEVFILGLNLRPLTYHSKTKLEIYSLVLAPLSKNTKQAVVLKEVKKPKFQTLEILSICDEKFSNIQKTLAKFISYYYACNLGMVLKIFTPFKSSNFINHNFDKTPTLSPLQNEALNFTAEHKTSLIFGDTGSGKSEIYISLIVKELNLGKQVLFLMPEISLTPQMEKRLKEYFGDFVGVWHSKITPKKKETLLKNFEDGKIKLIAGARSALFLPFTNLSLIVVDEEHDDSYKSATKPRYNARDLAIFLTSKFDIKVVLGSATPSLTTYKKQPFFRLKGTFFKSSKEIIYDENETEISPKILREIKTCLENKNQAIVFLPTRANFKYKQCTKCGEIIKCPFCSVGMSIHKNKNALICHYCGYTTHKNITCQKCGGDTFEAKRMGTSEVLETLQNVFKEAKIAKFDKDEITTQRKLTNLLKDFNDKKIDILVGTQMLSKGHDYHNVKLAVIMGIDTGLAYADFRAREKTLALCMQIAGRAGRVGNAKVLIQTKQADFFKSYLDKYDEFLEDETEFREDLYPPFTKILRVLISHKDEKTANEITQKCLEIIPKFKDIEVIGHGKAVIEYIASKFRYEILLRSNTYKNLVMLSHVLEKIPNVEVDMDAIFFS</sequence>
<dbReference type="RefSeq" id="WP_101637410.1">
    <property type="nucleotide sequence ID" value="NZ_PKHU01000005.1"/>
</dbReference>
<dbReference type="GO" id="GO:0006269">
    <property type="term" value="P:DNA replication, synthesis of primer"/>
    <property type="evidence" value="ECO:0007669"/>
    <property type="project" value="UniProtKB-KW"/>
</dbReference>
<dbReference type="InterPro" id="IPR040498">
    <property type="entry name" value="PriA_CRR"/>
</dbReference>
<dbReference type="Gene3D" id="3.40.1440.60">
    <property type="entry name" value="PriA, 3(prime) DNA-binding domain"/>
    <property type="match status" value="1"/>
</dbReference>
<reference evidence="15 16" key="1">
    <citation type="submission" date="2017-12" db="EMBL/GenBank/DDBJ databases">
        <title>Phylogenetic diversity of female urinary microbiome.</title>
        <authorList>
            <person name="Thomas-White K."/>
            <person name="Wolfe A.J."/>
        </authorList>
    </citation>
    <scope>NUCLEOTIDE SEQUENCE [LARGE SCALE GENOMIC DNA]</scope>
    <source>
        <strain evidence="15 16">UMB0112</strain>
    </source>
</reference>
<keyword evidence="1 12" id="KW-0639">Primosome</keyword>
<dbReference type="InterPro" id="IPR014001">
    <property type="entry name" value="Helicase_ATP-bd"/>
</dbReference>
<feature type="binding site" evidence="12">
    <location>
        <position position="359"/>
    </location>
    <ligand>
        <name>Zn(2+)</name>
        <dbReference type="ChEBI" id="CHEBI:29105"/>
        <label>2</label>
    </ligand>
</feature>
<comment type="catalytic activity">
    <reaction evidence="12">
        <text>Couples ATP hydrolysis with the unwinding of duplex DNA by translocating in the 3'-5' direction.</text>
        <dbReference type="EC" id="5.6.2.4"/>
    </reaction>
</comment>
<evidence type="ECO:0000256" key="5">
    <source>
        <dbReference type="ARBA" id="ARBA00022801"/>
    </source>
</evidence>
<feature type="domain" description="Helicase C-terminal" evidence="14">
    <location>
        <begin position="357"/>
        <end position="544"/>
    </location>
</feature>
<gene>
    <name evidence="12" type="primary">priA</name>
    <name evidence="15" type="ORF">CYJ41_06150</name>
</gene>
<evidence type="ECO:0000256" key="4">
    <source>
        <dbReference type="ARBA" id="ARBA00022741"/>
    </source>
</evidence>
<dbReference type="Gene3D" id="3.40.50.300">
    <property type="entry name" value="P-loop containing nucleotide triphosphate hydrolases"/>
    <property type="match status" value="2"/>
</dbReference>
<evidence type="ECO:0000259" key="13">
    <source>
        <dbReference type="PROSITE" id="PS51192"/>
    </source>
</evidence>
<proteinExistence type="inferred from homology"/>
<dbReference type="InterPro" id="IPR041222">
    <property type="entry name" value="PriA_3primeBD"/>
</dbReference>
<accession>A0A2I1N9F0</accession>
<dbReference type="InterPro" id="IPR001650">
    <property type="entry name" value="Helicase_C-like"/>
</dbReference>
<keyword evidence="4 12" id="KW-0547">Nucleotide-binding</keyword>
<dbReference type="EC" id="5.6.2.4" evidence="12"/>
<protein>
    <recommendedName>
        <fullName evidence="12">Replication restart protein PriA</fullName>
    </recommendedName>
    <alternativeName>
        <fullName evidence="12">ATP-dependent DNA helicase PriA</fullName>
        <ecNumber evidence="12">5.6.2.4</ecNumber>
    </alternativeName>
    <alternativeName>
        <fullName evidence="12">DNA 3'-5' helicase PriA</fullName>
    </alternativeName>
</protein>
<feature type="binding site" evidence="12">
    <location>
        <position position="335"/>
    </location>
    <ligand>
        <name>Zn(2+)</name>
        <dbReference type="ChEBI" id="CHEBI:29105"/>
        <label>1</label>
    </ligand>
</feature>
<dbReference type="GO" id="GO:0043138">
    <property type="term" value="F:3'-5' DNA helicase activity"/>
    <property type="evidence" value="ECO:0007669"/>
    <property type="project" value="UniProtKB-EC"/>
</dbReference>
<dbReference type="PROSITE" id="PS51192">
    <property type="entry name" value="HELICASE_ATP_BIND_1"/>
    <property type="match status" value="1"/>
</dbReference>
<dbReference type="PANTHER" id="PTHR30580:SF0">
    <property type="entry name" value="PRIMOSOMAL PROTEIN N"/>
    <property type="match status" value="1"/>
</dbReference>
<evidence type="ECO:0000256" key="7">
    <source>
        <dbReference type="ARBA" id="ARBA00022833"/>
    </source>
</evidence>
<dbReference type="AlphaFoldDB" id="A0A2I1N9F0"/>
<keyword evidence="6 12" id="KW-0347">Helicase</keyword>
<evidence type="ECO:0000256" key="8">
    <source>
        <dbReference type="ARBA" id="ARBA00022840"/>
    </source>
</evidence>
<dbReference type="GO" id="GO:0003677">
    <property type="term" value="F:DNA binding"/>
    <property type="evidence" value="ECO:0007669"/>
    <property type="project" value="UniProtKB-UniRule"/>
</dbReference>
<evidence type="ECO:0000256" key="12">
    <source>
        <dbReference type="HAMAP-Rule" id="MF_00983"/>
    </source>
</evidence>
<evidence type="ECO:0000256" key="11">
    <source>
        <dbReference type="ARBA" id="ARBA00048988"/>
    </source>
</evidence>
<dbReference type="SMART" id="SM00490">
    <property type="entry name" value="HELICc"/>
    <property type="match status" value="1"/>
</dbReference>
<feature type="binding site" evidence="12">
    <location>
        <position position="375"/>
    </location>
    <ligand>
        <name>Zn(2+)</name>
        <dbReference type="ChEBI" id="CHEBI:29105"/>
        <label>1</label>
    </ligand>
</feature>
<dbReference type="InterPro" id="IPR041236">
    <property type="entry name" value="PriA_C"/>
</dbReference>
<keyword evidence="10 12" id="KW-0413">Isomerase</keyword>
<comment type="cofactor">
    <cofactor evidence="12">
        <name>Zn(2+)</name>
        <dbReference type="ChEBI" id="CHEBI:29105"/>
    </cofactor>
    <text evidence="12">Binds 2 zinc ions per subunit.</text>
</comment>
<evidence type="ECO:0000256" key="10">
    <source>
        <dbReference type="ARBA" id="ARBA00023235"/>
    </source>
</evidence>
<feature type="binding site" evidence="12">
    <location>
        <position position="341"/>
    </location>
    <ligand>
        <name>Zn(2+)</name>
        <dbReference type="ChEBI" id="CHEBI:29105"/>
        <label>2</label>
    </ligand>
</feature>
<dbReference type="GO" id="GO:0006310">
    <property type="term" value="P:DNA recombination"/>
    <property type="evidence" value="ECO:0007669"/>
    <property type="project" value="InterPro"/>
</dbReference>
<feature type="domain" description="Helicase ATP-binding" evidence="13">
    <location>
        <begin position="118"/>
        <end position="284"/>
    </location>
</feature>
<dbReference type="Pfam" id="PF18319">
    <property type="entry name" value="Zn_ribbon_PriA"/>
    <property type="match status" value="1"/>
</dbReference>
<dbReference type="GO" id="GO:0008270">
    <property type="term" value="F:zinc ion binding"/>
    <property type="evidence" value="ECO:0007669"/>
    <property type="project" value="UniProtKB-UniRule"/>
</dbReference>
<evidence type="ECO:0000256" key="6">
    <source>
        <dbReference type="ARBA" id="ARBA00022806"/>
    </source>
</evidence>
<keyword evidence="9 12" id="KW-0238">DNA-binding</keyword>
<dbReference type="HAMAP" id="MF_00983">
    <property type="entry name" value="PriA"/>
    <property type="match status" value="1"/>
</dbReference>
<comment type="caution">
    <text evidence="15">The sequence shown here is derived from an EMBL/GenBank/DDBJ whole genome shotgun (WGS) entry which is preliminary data.</text>
</comment>
<name>A0A2I1N9F0_9BACT</name>
<dbReference type="Pfam" id="PF17764">
    <property type="entry name" value="PriA_3primeBD"/>
    <property type="match status" value="1"/>
</dbReference>
<dbReference type="NCBIfam" id="NF004069">
    <property type="entry name" value="PRK05580.2-1"/>
    <property type="match status" value="1"/>
</dbReference>
<dbReference type="SMART" id="SM00487">
    <property type="entry name" value="DEXDc"/>
    <property type="match status" value="1"/>
</dbReference>
<keyword evidence="2 12" id="KW-0235">DNA replication</keyword>
<feature type="binding site" evidence="12">
    <location>
        <position position="332"/>
    </location>
    <ligand>
        <name>Zn(2+)</name>
        <dbReference type="ChEBI" id="CHEBI:29105"/>
        <label>1</label>
    </ligand>
</feature>
<organism evidence="15 16">
    <name type="scientific">Campylobacter ureolyticus</name>
    <dbReference type="NCBI Taxonomy" id="827"/>
    <lineage>
        <taxon>Bacteria</taxon>
        <taxon>Pseudomonadati</taxon>
        <taxon>Campylobacterota</taxon>
        <taxon>Epsilonproteobacteria</taxon>
        <taxon>Campylobacterales</taxon>
        <taxon>Campylobacteraceae</taxon>
        <taxon>Campylobacter</taxon>
    </lineage>
</organism>
<keyword evidence="3 12" id="KW-0479">Metal-binding</keyword>